<dbReference type="InterPro" id="IPR011611">
    <property type="entry name" value="PfkB_dom"/>
</dbReference>
<dbReference type="RefSeq" id="WP_153339941.1">
    <property type="nucleotide sequence ID" value="NZ_WEGI01000003.1"/>
</dbReference>
<evidence type="ECO:0000313" key="5">
    <source>
        <dbReference type="Proteomes" id="UP000431401"/>
    </source>
</evidence>
<evidence type="ECO:0000313" key="4">
    <source>
        <dbReference type="EMBL" id="MQY26059.1"/>
    </source>
</evidence>
<evidence type="ECO:0000256" key="2">
    <source>
        <dbReference type="ARBA" id="ARBA00022777"/>
    </source>
</evidence>
<evidence type="ECO:0000256" key="1">
    <source>
        <dbReference type="ARBA" id="ARBA00022679"/>
    </source>
</evidence>
<dbReference type="SUPFAM" id="SSF53613">
    <property type="entry name" value="Ribokinase-like"/>
    <property type="match status" value="1"/>
</dbReference>
<protein>
    <submittedName>
        <fullName evidence="4">Putative sugar kinase YdjH</fullName>
        <ecNumber evidence="4">2.7.1.-</ecNumber>
    </submittedName>
</protein>
<dbReference type="Gene3D" id="3.40.1190.20">
    <property type="match status" value="1"/>
</dbReference>
<dbReference type="Proteomes" id="UP000431401">
    <property type="component" value="Unassembled WGS sequence"/>
</dbReference>
<keyword evidence="2 4" id="KW-0418">Kinase</keyword>
<keyword evidence="5" id="KW-1185">Reference proteome</keyword>
<dbReference type="PANTHER" id="PTHR10584:SF166">
    <property type="entry name" value="RIBOKINASE"/>
    <property type="match status" value="1"/>
</dbReference>
<reference evidence="4 5" key="1">
    <citation type="submission" date="2019-10" db="EMBL/GenBank/DDBJ databases">
        <title>Nocardia macrotermitis sp. nov. and Nocardia aurantia sp. nov., isolated from the gut of fungus growing-termite Macrotermes natalensis.</title>
        <authorList>
            <person name="Benndorf R."/>
            <person name="Schwitalla J."/>
            <person name="Martin K."/>
            <person name="De Beer W."/>
            <person name="Kaster A.-K."/>
            <person name="Vollmers J."/>
            <person name="Poulsen M."/>
            <person name="Beemelmanns C."/>
        </authorList>
    </citation>
    <scope>NUCLEOTIDE SEQUENCE [LARGE SCALE GENOMIC DNA]</scope>
    <source>
        <strain evidence="4 5">RB56</strain>
    </source>
</reference>
<gene>
    <name evidence="4" type="primary">ydjH</name>
    <name evidence="4" type="ORF">NRB56_16190</name>
</gene>
<dbReference type="Pfam" id="PF00294">
    <property type="entry name" value="PfkB"/>
    <property type="match status" value="1"/>
</dbReference>
<comment type="caution">
    <text evidence="4">The sequence shown here is derived from an EMBL/GenBank/DDBJ whole genome shotgun (WGS) entry which is preliminary data.</text>
</comment>
<organism evidence="4 5">
    <name type="scientific">Nocardia aurantia</name>
    <dbReference type="NCBI Taxonomy" id="2585199"/>
    <lineage>
        <taxon>Bacteria</taxon>
        <taxon>Bacillati</taxon>
        <taxon>Actinomycetota</taxon>
        <taxon>Actinomycetes</taxon>
        <taxon>Mycobacteriales</taxon>
        <taxon>Nocardiaceae</taxon>
        <taxon>Nocardia</taxon>
    </lineage>
</organism>
<keyword evidence="1 4" id="KW-0808">Transferase</keyword>
<accession>A0A7K0DK33</accession>
<dbReference type="OrthoDB" id="7946249at2"/>
<evidence type="ECO:0000259" key="3">
    <source>
        <dbReference type="Pfam" id="PF00294"/>
    </source>
</evidence>
<dbReference type="EC" id="2.7.1.-" evidence="4"/>
<dbReference type="AlphaFoldDB" id="A0A7K0DK33"/>
<dbReference type="PANTHER" id="PTHR10584">
    <property type="entry name" value="SUGAR KINASE"/>
    <property type="match status" value="1"/>
</dbReference>
<proteinExistence type="predicted"/>
<sequence>MTSPVISADPKPVLALGVHILDTLVRPVEAIPAGQAGALVENIAVTAAGPAGATALVMSRLGARVRSAGVVGADSTGQFLTTLLERDGVDTGRLVAVPGTPTSATVLPIRPDGSRPALHLVGTSALLPQHVPWSELTGIGLLHLGGPEFYGGELAARICERAREAGALTSADSLAPADRATFDWFAAVLPHLDFLLPNDEQVLGWTGAADLEDGCRQLVDRGVRAVVATAGAEPTVVATADGIDRVPTFAVDVVDTTGCGDSFSAGFLRAVQLGRNLVDAARFGNAVAAHVAQGLGSDYGDYDQASIERFVRNEPTR</sequence>
<feature type="domain" description="Carbohydrate kinase PfkB" evidence="3">
    <location>
        <begin position="23"/>
        <end position="297"/>
    </location>
</feature>
<name>A0A7K0DK33_9NOCA</name>
<dbReference type="EMBL" id="WEGI01000003">
    <property type="protein sequence ID" value="MQY26059.1"/>
    <property type="molecule type" value="Genomic_DNA"/>
</dbReference>
<dbReference type="GO" id="GO:0005829">
    <property type="term" value="C:cytosol"/>
    <property type="evidence" value="ECO:0007669"/>
    <property type="project" value="TreeGrafter"/>
</dbReference>
<dbReference type="GO" id="GO:0016301">
    <property type="term" value="F:kinase activity"/>
    <property type="evidence" value="ECO:0007669"/>
    <property type="project" value="UniProtKB-KW"/>
</dbReference>
<dbReference type="InterPro" id="IPR029056">
    <property type="entry name" value="Ribokinase-like"/>
</dbReference>